<gene>
    <name evidence="5" type="ORF">SAMN04488062_104154</name>
</gene>
<accession>A0A1G7ZQ61</accession>
<organism evidence="5 6">
    <name type="scientific">Flavobacterium omnivorum</name>
    <dbReference type="NCBI Taxonomy" id="178355"/>
    <lineage>
        <taxon>Bacteria</taxon>
        <taxon>Pseudomonadati</taxon>
        <taxon>Bacteroidota</taxon>
        <taxon>Flavobacteriia</taxon>
        <taxon>Flavobacteriales</taxon>
        <taxon>Flavobacteriaceae</taxon>
        <taxon>Flavobacterium</taxon>
    </lineage>
</organism>
<name>A0A1G7ZQ61_9FLAO</name>
<dbReference type="PANTHER" id="PTHR22893:SF91">
    <property type="entry name" value="NADPH DEHYDROGENASE 2-RELATED"/>
    <property type="match status" value="1"/>
</dbReference>
<keyword evidence="6" id="KW-1185">Reference proteome</keyword>
<dbReference type="GO" id="GO:0010181">
    <property type="term" value="F:FMN binding"/>
    <property type="evidence" value="ECO:0007669"/>
    <property type="project" value="InterPro"/>
</dbReference>
<evidence type="ECO:0000313" key="5">
    <source>
        <dbReference type="EMBL" id="SDH10828.1"/>
    </source>
</evidence>
<dbReference type="Proteomes" id="UP000199274">
    <property type="component" value="Unassembled WGS sequence"/>
</dbReference>
<dbReference type="STRING" id="178355.SAMN04488062_104154"/>
<comment type="cofactor">
    <cofactor evidence="1">
        <name>FMN</name>
        <dbReference type="ChEBI" id="CHEBI:58210"/>
    </cofactor>
</comment>
<dbReference type="PANTHER" id="PTHR22893">
    <property type="entry name" value="NADH OXIDOREDUCTASE-RELATED"/>
    <property type="match status" value="1"/>
</dbReference>
<comment type="similarity">
    <text evidence="2">Belongs to the NADH:flavin oxidoreductase/NADH oxidase family.</text>
</comment>
<protein>
    <submittedName>
        <fullName evidence="5">N-ethylmaleimide reductase</fullName>
    </submittedName>
</protein>
<evidence type="ECO:0000256" key="1">
    <source>
        <dbReference type="ARBA" id="ARBA00001917"/>
    </source>
</evidence>
<dbReference type="InterPro" id="IPR001155">
    <property type="entry name" value="OxRdtase_FMN_N"/>
</dbReference>
<evidence type="ECO:0000256" key="2">
    <source>
        <dbReference type="ARBA" id="ARBA00005979"/>
    </source>
</evidence>
<dbReference type="AlphaFoldDB" id="A0A1G7ZQ61"/>
<dbReference type="SUPFAM" id="SSF51395">
    <property type="entry name" value="FMN-linked oxidoreductases"/>
    <property type="match status" value="1"/>
</dbReference>
<evidence type="ECO:0000313" key="6">
    <source>
        <dbReference type="Proteomes" id="UP000199274"/>
    </source>
</evidence>
<dbReference type="InterPro" id="IPR013785">
    <property type="entry name" value="Aldolase_TIM"/>
</dbReference>
<keyword evidence="3" id="KW-0560">Oxidoreductase</keyword>
<dbReference type="Pfam" id="PF00724">
    <property type="entry name" value="Oxidored_FMN"/>
    <property type="match status" value="1"/>
</dbReference>
<dbReference type="InterPro" id="IPR045247">
    <property type="entry name" value="Oye-like"/>
</dbReference>
<evidence type="ECO:0000259" key="4">
    <source>
        <dbReference type="Pfam" id="PF00724"/>
    </source>
</evidence>
<proteinExistence type="inferred from homology"/>
<dbReference type="GO" id="GO:0016628">
    <property type="term" value="F:oxidoreductase activity, acting on the CH-CH group of donors, NAD or NADP as acceptor"/>
    <property type="evidence" value="ECO:0007669"/>
    <property type="project" value="UniProtKB-ARBA"/>
</dbReference>
<dbReference type="FunFam" id="3.20.20.70:FF:000059">
    <property type="entry name" value="N-ethylmaleimide reductase, FMN-linked"/>
    <property type="match status" value="1"/>
</dbReference>
<dbReference type="GO" id="GO:0005829">
    <property type="term" value="C:cytosol"/>
    <property type="evidence" value="ECO:0007669"/>
    <property type="project" value="UniProtKB-ARBA"/>
</dbReference>
<dbReference type="Gene3D" id="3.20.20.70">
    <property type="entry name" value="Aldolase class I"/>
    <property type="match status" value="1"/>
</dbReference>
<feature type="domain" description="NADH:flavin oxidoreductase/NADH oxidase N-terminal" evidence="4">
    <location>
        <begin position="5"/>
        <end position="335"/>
    </location>
</feature>
<sequence>MDKFKLFTPKKWGSIDLKNSIVMAPMTRCRAIENIPNELMAKYYQQRSAAGLIITEGTSPSPNGLGYARIPGVFNAEQVEGWKKTTSIVHKNGGKIIVQLMHSGRISHPLNMPKGTQIFAPSQVKAAGQMWTDANGLQDFVVPNEMTLQDILHAKTEYISASENALFAGFDGVELHAANGYLLEEFLSPVSNIRTDEYGGNIENRCKFVIEVVAAVAKAIGKEKTGIRLSPYGVASDMPHYPEIEATYDYLSKELNKLDIAHIHLVDHSAMGAPEVPLEIKKLIRHNFKNTLITCGGYTKESAESALESGLTDLVAFGRPFINNPDLVERFQNNWPLFQDLDMDLFYTADEKGYTDYPVYKI</sequence>
<dbReference type="EMBL" id="FNDB01000004">
    <property type="protein sequence ID" value="SDH10828.1"/>
    <property type="molecule type" value="Genomic_DNA"/>
</dbReference>
<evidence type="ECO:0000256" key="3">
    <source>
        <dbReference type="ARBA" id="ARBA00023002"/>
    </source>
</evidence>
<reference evidence="6" key="1">
    <citation type="submission" date="2016-10" db="EMBL/GenBank/DDBJ databases">
        <authorList>
            <person name="Varghese N."/>
            <person name="Submissions S."/>
        </authorList>
    </citation>
    <scope>NUCLEOTIDE SEQUENCE [LARGE SCALE GENOMIC DNA]</scope>
    <source>
        <strain evidence="6">CGMCC 1.2747</strain>
    </source>
</reference>
<dbReference type="RefSeq" id="WP_091256452.1">
    <property type="nucleotide sequence ID" value="NZ_FNDB01000004.1"/>
</dbReference>
<dbReference type="CDD" id="cd02933">
    <property type="entry name" value="OYE_like_FMN"/>
    <property type="match status" value="1"/>
</dbReference>
<dbReference type="OrthoDB" id="9772736at2"/>